<proteinExistence type="predicted"/>
<evidence type="ECO:0000256" key="1">
    <source>
        <dbReference type="SAM" id="Phobius"/>
    </source>
</evidence>
<dbReference type="Proteomes" id="UP000018162">
    <property type="component" value="Unassembled WGS sequence"/>
</dbReference>
<feature type="transmembrane region" description="Helical" evidence="1">
    <location>
        <begin position="372"/>
        <end position="405"/>
    </location>
</feature>
<feature type="transmembrane region" description="Helical" evidence="1">
    <location>
        <begin position="300"/>
        <end position="321"/>
    </location>
</feature>
<comment type="caution">
    <text evidence="2">The sequence shown here is derived from an EMBL/GenBank/DDBJ whole genome shotgun (WGS) entry which is preliminary data.</text>
</comment>
<keyword evidence="1" id="KW-0812">Transmembrane</keyword>
<keyword evidence="1" id="KW-1133">Transmembrane helix</keyword>
<feature type="transmembrane region" description="Helical" evidence="1">
    <location>
        <begin position="198"/>
        <end position="219"/>
    </location>
</feature>
<dbReference type="PANTHER" id="PTHR37305:SF1">
    <property type="entry name" value="MEMBRANE PROTEIN"/>
    <property type="match status" value="1"/>
</dbReference>
<feature type="transmembrane region" description="Helical" evidence="1">
    <location>
        <begin position="27"/>
        <end position="44"/>
    </location>
</feature>
<dbReference type="EMBL" id="CBFV010000014">
    <property type="protein sequence ID" value="CDC70176.1"/>
    <property type="molecule type" value="Genomic_DNA"/>
</dbReference>
<evidence type="ECO:0000313" key="2">
    <source>
        <dbReference type="EMBL" id="CDC70176.1"/>
    </source>
</evidence>
<feature type="transmembrane region" description="Helical" evidence="1">
    <location>
        <begin position="328"/>
        <end position="352"/>
    </location>
</feature>
<gene>
    <name evidence="2" type="ORF">BN626_00201</name>
</gene>
<feature type="transmembrane region" description="Helical" evidence="1">
    <location>
        <begin position="246"/>
        <end position="274"/>
    </location>
</feature>
<organism evidence="2 3">
    <name type="scientific">Agathobacter rectalis CAG:36</name>
    <dbReference type="NCBI Taxonomy" id="1263079"/>
    <lineage>
        <taxon>Bacteria</taxon>
        <taxon>Bacillati</taxon>
        <taxon>Bacillota</taxon>
        <taxon>Clostridia</taxon>
        <taxon>Lachnospirales</taxon>
        <taxon>Lachnospiraceae</taxon>
        <taxon>Agathobacter</taxon>
    </lineage>
</organism>
<name>R6TQK4_9FIRM</name>
<dbReference type="AlphaFoldDB" id="R6TQK4"/>
<sequence>MTILMKWGKKTVKYEIKKIIVKPVNRIVLFITTMIVIVFALLAVNDVSYIKNDGTTVHGHSAAKELTEKKNEWKGNLTKDTLLKVYSFNRENSSQEDEDIENDEAYSKIQGIMDIRDLINEAFSPADEYDYYRISKISKDSLEHFYSTRENGLDEYLDDAGTKYSGEEKTYILNKYESMQKPLYYEAADGWKTLLKAAYFPSILIIVILACAFLVSGIFSDEFKYKADSVFFAAKLGRSKAIMSKIYAGIGTITAVYWFEVILFTLIVLATLGINGANCLIQTDADNWHSIYNITFFQEYLITVVGAYIGCIFILSLSMLVSIHTKQGIVAITIPFFFVCVCPFLGRIPILSEAVNLLPGQLLQLNTLFKYIYLYCINGRVVGLIELVVLIYFVGNLFVIPRLYFSMRRTR</sequence>
<accession>R6TQK4</accession>
<reference evidence="2" key="1">
    <citation type="submission" date="2012-11" db="EMBL/GenBank/DDBJ databases">
        <title>Dependencies among metagenomic species, viruses, plasmids and units of genetic variation.</title>
        <authorList>
            <person name="Nielsen H.B."/>
            <person name="Almeida M."/>
            <person name="Juncker A.S."/>
            <person name="Rasmussen S."/>
            <person name="Li J."/>
            <person name="Sunagawa S."/>
            <person name="Plichta D."/>
            <person name="Gautier L."/>
            <person name="Le Chatelier E."/>
            <person name="Peletier E."/>
            <person name="Bonde I."/>
            <person name="Nielsen T."/>
            <person name="Manichanh C."/>
            <person name="Arumugam M."/>
            <person name="Batto J."/>
            <person name="Santos M.B.Q.D."/>
            <person name="Blom N."/>
            <person name="Borruel N."/>
            <person name="Burgdorf K.S."/>
            <person name="Boumezbeur F."/>
            <person name="Casellas F."/>
            <person name="Dore J."/>
            <person name="Guarner F."/>
            <person name="Hansen T."/>
            <person name="Hildebrand F."/>
            <person name="Kaas R.S."/>
            <person name="Kennedy S."/>
            <person name="Kristiansen K."/>
            <person name="Kultima J.R."/>
            <person name="Leonard P."/>
            <person name="Levenez F."/>
            <person name="Lund O."/>
            <person name="Moumen B."/>
            <person name="Le Paslier D."/>
            <person name="Pons N."/>
            <person name="Pedersen O."/>
            <person name="Prifti E."/>
            <person name="Qin J."/>
            <person name="Raes J."/>
            <person name="Tap J."/>
            <person name="Tims S."/>
            <person name="Ussery D.W."/>
            <person name="Yamada T."/>
            <person name="MetaHit consortium"/>
            <person name="Renault P."/>
            <person name="Sicheritz-Ponten T."/>
            <person name="Bork P."/>
            <person name="Wang J."/>
            <person name="Brunak S."/>
            <person name="Ehrlich S.D."/>
        </authorList>
    </citation>
    <scope>NUCLEOTIDE SEQUENCE [LARGE SCALE GENOMIC DNA]</scope>
</reference>
<evidence type="ECO:0000313" key="3">
    <source>
        <dbReference type="Proteomes" id="UP000018162"/>
    </source>
</evidence>
<dbReference type="PANTHER" id="PTHR37305">
    <property type="entry name" value="INTEGRAL MEMBRANE PROTEIN-RELATED"/>
    <property type="match status" value="1"/>
</dbReference>
<keyword evidence="1" id="KW-0472">Membrane</keyword>
<protein>
    <submittedName>
        <fullName evidence="2">Uncharacterized protein</fullName>
    </submittedName>
</protein>